<dbReference type="GO" id="GO:0008705">
    <property type="term" value="F:methionine synthase activity"/>
    <property type="evidence" value="ECO:0007669"/>
    <property type="project" value="InterPro"/>
</dbReference>
<organism evidence="2">
    <name type="scientific">termite gut metagenome</name>
    <dbReference type="NCBI Taxonomy" id="433724"/>
    <lineage>
        <taxon>unclassified sequences</taxon>
        <taxon>metagenomes</taxon>
        <taxon>organismal metagenomes</taxon>
    </lineage>
</organism>
<dbReference type="Pfam" id="PF02965">
    <property type="entry name" value="Met_synt_B12"/>
    <property type="match status" value="1"/>
</dbReference>
<sequence length="231" mass="25949">MVGHTYISKFTFEEVCPDLQELHLFLKTAETDEDYPVNVAFREIMPLLGDDSDIVGGYIIRKSEDTPLNTGAQIQGYLRGASHLAFFVCTAGQIFSRLTEQYNKDSAYLEAFIVDAIGSLTVENAMNKTQAQLETFANENGMQISNRYSPGYCNWHLSGQRELFGYMENIPVNVSLTESCLMLPIKSVSGIIGIGKNIRKREYACQICKNKNCIYRKLINDKLPQPTEGGF</sequence>
<evidence type="ECO:0000313" key="2">
    <source>
        <dbReference type="EMBL" id="KAA6352232.1"/>
    </source>
</evidence>
<dbReference type="Gene3D" id="3.40.109.40">
    <property type="match status" value="1"/>
</dbReference>
<name>A0A5J4T2T7_9ZZZZ</name>
<dbReference type="EMBL" id="SNRY01000004">
    <property type="protein sequence ID" value="KAA6352232.1"/>
    <property type="molecule type" value="Genomic_DNA"/>
</dbReference>
<accession>A0A5J4T2T7</accession>
<dbReference type="InterPro" id="IPR037010">
    <property type="entry name" value="VitB12-dep_Met_synth_activ_sf"/>
</dbReference>
<evidence type="ECO:0000259" key="1">
    <source>
        <dbReference type="Pfam" id="PF02965"/>
    </source>
</evidence>
<dbReference type="InterPro" id="IPR004223">
    <property type="entry name" value="VitB12-dep_Met_synth_activ_dom"/>
</dbReference>
<comment type="caution">
    <text evidence="2">The sequence shown here is derived from an EMBL/GenBank/DDBJ whole genome shotgun (WGS) entry which is preliminary data.</text>
</comment>
<dbReference type="AlphaFoldDB" id="A0A5J4T2T7"/>
<proteinExistence type="predicted"/>
<reference evidence="2" key="1">
    <citation type="submission" date="2019-03" db="EMBL/GenBank/DDBJ databases">
        <title>Single cell metagenomics reveals metabolic interactions within the superorganism composed of flagellate Streblomastix strix and complex community of Bacteroidetes bacteria on its surface.</title>
        <authorList>
            <person name="Treitli S.C."/>
            <person name="Kolisko M."/>
            <person name="Husnik F."/>
            <person name="Keeling P."/>
            <person name="Hampl V."/>
        </authorList>
    </citation>
    <scope>NUCLEOTIDE SEQUENCE</scope>
    <source>
        <strain evidence="2">STM</strain>
    </source>
</reference>
<feature type="domain" description="AdoMet activation" evidence="1">
    <location>
        <begin position="82"/>
        <end position="198"/>
    </location>
</feature>
<gene>
    <name evidence="2" type="ORF">EZS27_000414</name>
</gene>
<dbReference type="SUPFAM" id="SSF56507">
    <property type="entry name" value="Methionine synthase activation domain-like"/>
    <property type="match status" value="1"/>
</dbReference>
<protein>
    <recommendedName>
        <fullName evidence="1">AdoMet activation domain-containing protein</fullName>
    </recommendedName>
</protein>